<dbReference type="Pfam" id="PF12937">
    <property type="entry name" value="F-box-like"/>
    <property type="match status" value="1"/>
</dbReference>
<dbReference type="Proteomes" id="UP000567179">
    <property type="component" value="Unassembled WGS sequence"/>
</dbReference>
<name>A0A8H5F684_9AGAR</name>
<organism evidence="2 3">
    <name type="scientific">Psilocybe cf. subviscida</name>
    <dbReference type="NCBI Taxonomy" id="2480587"/>
    <lineage>
        <taxon>Eukaryota</taxon>
        <taxon>Fungi</taxon>
        <taxon>Dikarya</taxon>
        <taxon>Basidiomycota</taxon>
        <taxon>Agaricomycotina</taxon>
        <taxon>Agaricomycetes</taxon>
        <taxon>Agaricomycetidae</taxon>
        <taxon>Agaricales</taxon>
        <taxon>Agaricineae</taxon>
        <taxon>Strophariaceae</taxon>
        <taxon>Psilocybe</taxon>
    </lineage>
</organism>
<dbReference type="OrthoDB" id="3235815at2759"/>
<dbReference type="PANTHER" id="PTHR38926:SF5">
    <property type="entry name" value="F-BOX AND LEUCINE-RICH REPEAT PROTEIN 6"/>
    <property type="match status" value="1"/>
</dbReference>
<keyword evidence="3" id="KW-1185">Reference proteome</keyword>
<gene>
    <name evidence="2" type="ORF">D9619_010118</name>
</gene>
<dbReference type="SUPFAM" id="SSF52047">
    <property type="entry name" value="RNI-like"/>
    <property type="match status" value="1"/>
</dbReference>
<accession>A0A8H5F684</accession>
<protein>
    <recommendedName>
        <fullName evidence="1">F-box domain-containing protein</fullName>
    </recommendedName>
</protein>
<dbReference type="InterPro" id="IPR032675">
    <property type="entry name" value="LRR_dom_sf"/>
</dbReference>
<sequence>MTPEDAHRILDEEILALEQRVLELRTRRNSYTHPCRLPPELLLEIFLFLVVPFRIEEWHEITHVCRYWRRVALEAPILWTAPPPRHQAYILLMLERSQTADVDIRINRKTYFATVVAIFKHSTRIKTLRLFQDTRVLGYTQEELPPAGPEFSRLESLSVENNLGRDEPFTLSTNQFRQLTSLRRLELLEIGIDWDIFPFPNLTHLNIHTWDEASIIPVQRFCRILAGMTALENLAINMVFDESIQDNQGMSTTPVQLPNLEAFELRNGHFSHIHSLLNCLSLPNLQRLEVGEEAGHELDNWNAGTSAPVILATLENGNFGTLDSLMISGLKLTFHSKHHDLERHPLQVSLPTSPTSEATATQFLSGLTSSTRNNTLCLTHVHLATPLRPHELIHILGALPQLETLKISDSQTIMALPSALNETLDYVLGPSILVPRLHSITCCSFHWENDGFSVLTDLYHGLSQRYRDGVGVKRLRLLDCFGFPESITSTLDAIGVLVYSSDNLLDSAWQGDGTMRTAELVGETPPSSEERDA</sequence>
<comment type="caution">
    <text evidence="2">The sequence shown here is derived from an EMBL/GenBank/DDBJ whole genome shotgun (WGS) entry which is preliminary data.</text>
</comment>
<dbReference type="EMBL" id="JAACJJ010000015">
    <property type="protein sequence ID" value="KAF5325032.1"/>
    <property type="molecule type" value="Genomic_DNA"/>
</dbReference>
<evidence type="ECO:0000313" key="3">
    <source>
        <dbReference type="Proteomes" id="UP000567179"/>
    </source>
</evidence>
<dbReference type="Gene3D" id="1.20.1280.50">
    <property type="match status" value="1"/>
</dbReference>
<dbReference type="InterPro" id="IPR036047">
    <property type="entry name" value="F-box-like_dom_sf"/>
</dbReference>
<proteinExistence type="predicted"/>
<dbReference type="InterPro" id="IPR001810">
    <property type="entry name" value="F-box_dom"/>
</dbReference>
<feature type="domain" description="F-box" evidence="1">
    <location>
        <begin position="35"/>
        <end position="80"/>
    </location>
</feature>
<reference evidence="2 3" key="1">
    <citation type="journal article" date="2020" name="ISME J.">
        <title>Uncovering the hidden diversity of litter-decomposition mechanisms in mushroom-forming fungi.</title>
        <authorList>
            <person name="Floudas D."/>
            <person name="Bentzer J."/>
            <person name="Ahren D."/>
            <person name="Johansson T."/>
            <person name="Persson P."/>
            <person name="Tunlid A."/>
        </authorList>
    </citation>
    <scope>NUCLEOTIDE SEQUENCE [LARGE SCALE GENOMIC DNA]</scope>
    <source>
        <strain evidence="2 3">CBS 101986</strain>
    </source>
</reference>
<dbReference type="AlphaFoldDB" id="A0A8H5F684"/>
<dbReference type="PANTHER" id="PTHR38926">
    <property type="entry name" value="F-BOX DOMAIN CONTAINING PROTEIN, EXPRESSED"/>
    <property type="match status" value="1"/>
</dbReference>
<evidence type="ECO:0000313" key="2">
    <source>
        <dbReference type="EMBL" id="KAF5325032.1"/>
    </source>
</evidence>
<dbReference type="Gene3D" id="3.80.10.10">
    <property type="entry name" value="Ribonuclease Inhibitor"/>
    <property type="match status" value="1"/>
</dbReference>
<dbReference type="SUPFAM" id="SSF81383">
    <property type="entry name" value="F-box domain"/>
    <property type="match status" value="1"/>
</dbReference>
<evidence type="ECO:0000259" key="1">
    <source>
        <dbReference type="Pfam" id="PF12937"/>
    </source>
</evidence>